<comment type="caution">
    <text evidence="2">The sequence shown here is derived from an EMBL/GenBank/DDBJ whole genome shotgun (WGS) entry which is preliminary data.</text>
</comment>
<accession>A0A553QPD0</accession>
<dbReference type="GO" id="GO:0045747">
    <property type="term" value="P:positive regulation of Notch signaling pathway"/>
    <property type="evidence" value="ECO:0007669"/>
    <property type="project" value="TreeGrafter"/>
</dbReference>
<evidence type="ECO:0000313" key="2">
    <source>
        <dbReference type="EMBL" id="TRY91841.1"/>
    </source>
</evidence>
<dbReference type="PANTHER" id="PTHR34761">
    <property type="entry name" value="NUCLEOLUS AND NEURAL PROGENITOR PROTEIN"/>
    <property type="match status" value="1"/>
</dbReference>
<evidence type="ECO:0000259" key="1">
    <source>
        <dbReference type="Pfam" id="PF14780"/>
    </source>
</evidence>
<name>A0A553QPD0_9TELE</name>
<protein>
    <recommendedName>
        <fullName evidence="1">Nucleolus and neural progenitor protein-like N-terminal domain-containing protein</fullName>
    </recommendedName>
</protein>
<dbReference type="AlphaFoldDB" id="A0A553QPD0"/>
<reference evidence="2 3" key="1">
    <citation type="journal article" date="2019" name="Sci. Data">
        <title>Hybrid genome assembly and annotation of Danionella translucida.</title>
        <authorList>
            <person name="Kadobianskyi M."/>
            <person name="Schulze L."/>
            <person name="Schuelke M."/>
            <person name="Judkewitz B."/>
        </authorList>
    </citation>
    <scope>NUCLEOTIDE SEQUENCE [LARGE SCALE GENOMIC DNA]</scope>
    <source>
        <strain evidence="2 3">Bolton</strain>
    </source>
</reference>
<keyword evidence="3" id="KW-1185">Reference proteome</keyword>
<dbReference type="InterPro" id="IPR052835">
    <property type="entry name" value="Nepro"/>
</dbReference>
<gene>
    <name evidence="2" type="ORF">DNTS_027192</name>
</gene>
<dbReference type="InterPro" id="IPR027951">
    <property type="entry name" value="Nepro_N"/>
</dbReference>
<dbReference type="PANTHER" id="PTHR34761:SF1">
    <property type="entry name" value="NUCLEOLUS AND NEURAL PROGENITOR PROTEIN"/>
    <property type="match status" value="1"/>
</dbReference>
<sequence length="96" mass="11001">MIGCLFGPRVSRLNMASECWNKILIPFPSAASSSRIKFTDSLDLLIESLLGDCENVLVLFNSEVLQTEIRVLYELLHVLNNGFRQHKPFRALKQYM</sequence>
<dbReference type="Proteomes" id="UP000316079">
    <property type="component" value="Unassembled WGS sequence"/>
</dbReference>
<proteinExistence type="predicted"/>
<organism evidence="2 3">
    <name type="scientific">Danionella cerebrum</name>
    <dbReference type="NCBI Taxonomy" id="2873325"/>
    <lineage>
        <taxon>Eukaryota</taxon>
        <taxon>Metazoa</taxon>
        <taxon>Chordata</taxon>
        <taxon>Craniata</taxon>
        <taxon>Vertebrata</taxon>
        <taxon>Euteleostomi</taxon>
        <taxon>Actinopterygii</taxon>
        <taxon>Neopterygii</taxon>
        <taxon>Teleostei</taxon>
        <taxon>Ostariophysi</taxon>
        <taxon>Cypriniformes</taxon>
        <taxon>Danionidae</taxon>
        <taxon>Danioninae</taxon>
        <taxon>Danionella</taxon>
    </lineage>
</organism>
<feature type="domain" description="Nucleolus and neural progenitor protein-like N-terminal" evidence="1">
    <location>
        <begin position="20"/>
        <end position="94"/>
    </location>
</feature>
<dbReference type="Pfam" id="PF14780">
    <property type="entry name" value="NEPRO_N"/>
    <property type="match status" value="1"/>
</dbReference>
<evidence type="ECO:0000313" key="3">
    <source>
        <dbReference type="Proteomes" id="UP000316079"/>
    </source>
</evidence>
<dbReference type="EMBL" id="SRMA01025712">
    <property type="protein sequence ID" value="TRY91841.1"/>
    <property type="molecule type" value="Genomic_DNA"/>
</dbReference>
<dbReference type="OrthoDB" id="9899341at2759"/>
<dbReference type="GO" id="GO:0005634">
    <property type="term" value="C:nucleus"/>
    <property type="evidence" value="ECO:0007669"/>
    <property type="project" value="TreeGrafter"/>
</dbReference>